<comment type="similarity">
    <text evidence="2 7">Belongs to the SRP14 family.</text>
</comment>
<comment type="subunit">
    <text evidence="7">Component of a fungal signal recognition particle (SRP) complex that consists of a 7SL RNA molecule (scR1) and at least six protein subunits: SRP72, SRP68, SRP54, SEC65, SRP21 and SRP14.</text>
</comment>
<evidence type="ECO:0000256" key="3">
    <source>
        <dbReference type="ARBA" id="ARBA00022490"/>
    </source>
</evidence>
<dbReference type="Proteomes" id="UP000749293">
    <property type="component" value="Unassembled WGS sequence"/>
</dbReference>
<evidence type="ECO:0000256" key="5">
    <source>
        <dbReference type="ARBA" id="ARBA00023135"/>
    </source>
</evidence>
<evidence type="ECO:0000256" key="8">
    <source>
        <dbReference type="SAM" id="MobiDB-lite"/>
    </source>
</evidence>
<dbReference type="Gene3D" id="3.30.720.10">
    <property type="entry name" value="Signal recognition particle alu RNA binding heterodimer, srp9/1"/>
    <property type="match status" value="1"/>
</dbReference>
<evidence type="ECO:0000313" key="9">
    <source>
        <dbReference type="EMBL" id="KAF4121565.1"/>
    </source>
</evidence>
<feature type="compositionally biased region" description="Polar residues" evidence="8">
    <location>
        <begin position="1"/>
        <end position="23"/>
    </location>
</feature>
<evidence type="ECO:0000256" key="7">
    <source>
        <dbReference type="RuleBase" id="RU368100"/>
    </source>
</evidence>
<accession>A0A9P5D395</accession>
<keyword evidence="3 7" id="KW-0963">Cytoplasm</keyword>
<evidence type="ECO:0000313" key="10">
    <source>
        <dbReference type="Proteomes" id="UP000749293"/>
    </source>
</evidence>
<dbReference type="InterPro" id="IPR009018">
    <property type="entry name" value="Signal_recog_particle_SRP9/14"/>
</dbReference>
<proteinExistence type="inferred from homology"/>
<dbReference type="Pfam" id="PF02290">
    <property type="entry name" value="SRP14"/>
    <property type="match status" value="1"/>
</dbReference>
<sequence length="106" mass="11769">MPSHSPVSQSEVNTYSLDTSVSSPDDHFPDLHPSEPLSLVIRASNGKSKRNRSDKINVSTIVKPDELEVFYARYADVCKAGMTALKPRDRSRKKEKAKAKKKKAVA</sequence>
<dbReference type="RefSeq" id="XP_035320217.1">
    <property type="nucleotide sequence ID" value="XM_035463953.1"/>
</dbReference>
<dbReference type="GeneID" id="55968203"/>
<comment type="function">
    <text evidence="7">Component of the signal recognition particle (SRP) complex, a ribonucleoprotein complex that mediates the cotranslational targeting of secretory and membrane proteins to the endoplasmic reticulum (ER).</text>
</comment>
<keyword evidence="4 7" id="KW-0694">RNA-binding</keyword>
<dbReference type="EMBL" id="JAANYQ010000012">
    <property type="protein sequence ID" value="KAF4121565.1"/>
    <property type="molecule type" value="Genomic_DNA"/>
</dbReference>
<organism evidence="9 10">
    <name type="scientific">Geosmithia morbida</name>
    <dbReference type="NCBI Taxonomy" id="1094350"/>
    <lineage>
        <taxon>Eukaryota</taxon>
        <taxon>Fungi</taxon>
        <taxon>Dikarya</taxon>
        <taxon>Ascomycota</taxon>
        <taxon>Pezizomycotina</taxon>
        <taxon>Sordariomycetes</taxon>
        <taxon>Hypocreomycetidae</taxon>
        <taxon>Hypocreales</taxon>
        <taxon>Bionectriaceae</taxon>
        <taxon>Geosmithia</taxon>
    </lineage>
</organism>
<keyword evidence="6 7" id="KW-0687">Ribonucleoprotein</keyword>
<dbReference type="OrthoDB" id="19209at2759"/>
<evidence type="ECO:0000256" key="1">
    <source>
        <dbReference type="ARBA" id="ARBA00004496"/>
    </source>
</evidence>
<reference evidence="9" key="1">
    <citation type="submission" date="2020-03" db="EMBL/GenBank/DDBJ databases">
        <title>Site-based positive gene gene selection in Geosmithia morbida across the United States reveals a broad range of putative effectors and factors for local host and environmental adapation.</title>
        <authorList>
            <person name="Onufrak A."/>
            <person name="Murdoch R.W."/>
            <person name="Gazis R."/>
            <person name="Huff M."/>
            <person name="Staton M."/>
            <person name="Klingeman W."/>
            <person name="Hadziabdic D."/>
        </authorList>
    </citation>
    <scope>NUCLEOTIDE SEQUENCE</scope>
    <source>
        <strain evidence="9">1262</strain>
    </source>
</reference>
<name>A0A9P5D395_9HYPO</name>
<feature type="region of interest" description="Disordered" evidence="8">
    <location>
        <begin position="1"/>
        <end position="36"/>
    </location>
</feature>
<comment type="caution">
    <text evidence="9">The sequence shown here is derived from an EMBL/GenBank/DDBJ whole genome shotgun (WGS) entry which is preliminary data.</text>
</comment>
<evidence type="ECO:0000256" key="2">
    <source>
        <dbReference type="ARBA" id="ARBA00010349"/>
    </source>
</evidence>
<protein>
    <recommendedName>
        <fullName evidence="7">Signal recognition particle subunit SRP14</fullName>
    </recommendedName>
    <alternativeName>
        <fullName evidence="7">Signal recognition particle 14 kDa protein</fullName>
    </alternativeName>
</protein>
<evidence type="ECO:0000256" key="6">
    <source>
        <dbReference type="ARBA" id="ARBA00023274"/>
    </source>
</evidence>
<dbReference type="SUPFAM" id="SSF54762">
    <property type="entry name" value="Signal recognition particle alu RNA binding heterodimer, SRP9/14"/>
    <property type="match status" value="1"/>
</dbReference>
<dbReference type="GO" id="GO:0008312">
    <property type="term" value="F:7S RNA binding"/>
    <property type="evidence" value="ECO:0007669"/>
    <property type="project" value="UniProtKB-UniRule"/>
</dbReference>
<dbReference type="GO" id="GO:0030942">
    <property type="term" value="F:endoplasmic reticulum signal peptide binding"/>
    <property type="evidence" value="ECO:0007669"/>
    <property type="project" value="UniProtKB-UniRule"/>
</dbReference>
<dbReference type="AlphaFoldDB" id="A0A9P5D395"/>
<feature type="compositionally biased region" description="Basic and acidic residues" evidence="8">
    <location>
        <begin position="24"/>
        <end position="33"/>
    </location>
</feature>
<feature type="region of interest" description="Disordered" evidence="8">
    <location>
        <begin position="84"/>
        <end position="106"/>
    </location>
</feature>
<feature type="compositionally biased region" description="Basic residues" evidence="8">
    <location>
        <begin position="89"/>
        <end position="106"/>
    </location>
</feature>
<dbReference type="PANTHER" id="PTHR12013">
    <property type="entry name" value="SIGNAL RECOGNITION PARTICLE 14 KD PROTEIN"/>
    <property type="match status" value="1"/>
</dbReference>
<dbReference type="InterPro" id="IPR003210">
    <property type="entry name" value="Signal_recog_particle_SRP14"/>
</dbReference>
<evidence type="ECO:0000256" key="4">
    <source>
        <dbReference type="ARBA" id="ARBA00022884"/>
    </source>
</evidence>
<dbReference type="GO" id="GO:0006614">
    <property type="term" value="P:SRP-dependent cotranslational protein targeting to membrane"/>
    <property type="evidence" value="ECO:0007669"/>
    <property type="project" value="UniProtKB-UniRule"/>
</dbReference>
<keyword evidence="5 7" id="KW-0733">Signal recognition particle</keyword>
<gene>
    <name evidence="9" type="ORF">GMORB2_1973</name>
</gene>
<keyword evidence="10" id="KW-1185">Reference proteome</keyword>
<comment type="subcellular location">
    <subcellularLocation>
        <location evidence="1 7">Cytoplasm</location>
    </subcellularLocation>
</comment>
<dbReference type="GO" id="GO:0005786">
    <property type="term" value="C:signal recognition particle, endoplasmic reticulum targeting"/>
    <property type="evidence" value="ECO:0007669"/>
    <property type="project" value="UniProtKB-UniRule"/>
</dbReference>